<protein>
    <submittedName>
        <fullName evidence="2">Uncharacterized protein</fullName>
    </submittedName>
</protein>
<evidence type="ECO:0000313" key="2">
    <source>
        <dbReference type="EMBL" id="GAA4362042.1"/>
    </source>
</evidence>
<feature type="compositionally biased region" description="Pro residues" evidence="1">
    <location>
        <begin position="102"/>
        <end position="135"/>
    </location>
</feature>
<proteinExistence type="predicted"/>
<dbReference type="EMBL" id="BAABGZ010000063">
    <property type="protein sequence ID" value="GAA4362042.1"/>
    <property type="molecule type" value="Genomic_DNA"/>
</dbReference>
<feature type="region of interest" description="Disordered" evidence="1">
    <location>
        <begin position="100"/>
        <end position="167"/>
    </location>
</feature>
<reference evidence="3" key="1">
    <citation type="journal article" date="2019" name="Int. J. Syst. Evol. Microbiol.">
        <title>The Global Catalogue of Microorganisms (GCM) 10K type strain sequencing project: providing services to taxonomists for standard genome sequencing and annotation.</title>
        <authorList>
            <consortium name="The Broad Institute Genomics Platform"/>
            <consortium name="The Broad Institute Genome Sequencing Center for Infectious Disease"/>
            <person name="Wu L."/>
            <person name="Ma J."/>
        </authorList>
    </citation>
    <scope>NUCLEOTIDE SEQUENCE [LARGE SCALE GENOMIC DNA]</scope>
    <source>
        <strain evidence="3">JCM 17923</strain>
    </source>
</reference>
<evidence type="ECO:0000256" key="1">
    <source>
        <dbReference type="SAM" id="MobiDB-lite"/>
    </source>
</evidence>
<gene>
    <name evidence="2" type="ORF">GCM10023185_29610</name>
</gene>
<accession>A0ABP8IL16</accession>
<organism evidence="2 3">
    <name type="scientific">Hymenobacter saemangeumensis</name>
    <dbReference type="NCBI Taxonomy" id="1084522"/>
    <lineage>
        <taxon>Bacteria</taxon>
        <taxon>Pseudomonadati</taxon>
        <taxon>Bacteroidota</taxon>
        <taxon>Cytophagia</taxon>
        <taxon>Cytophagales</taxon>
        <taxon>Hymenobacteraceae</taxon>
        <taxon>Hymenobacter</taxon>
    </lineage>
</organism>
<name>A0ABP8IL16_9BACT</name>
<sequence length="167" mass="16981">MLPFIVTTLPKAVLGKVTVKLLVLVAELLGVVSEIRPVVAPLGTVTVSSVAELTVNTGAFTPLMATEVVPVRLVPVTVTTVPTGPLTGVKPMMVDTEVLGPGGPPVVPPLPGPPGVPVPPPPLPPGGPPVLPPPGSWAAAARANETSQSESNSRRTKSSECFMKISV</sequence>
<dbReference type="Proteomes" id="UP001501153">
    <property type="component" value="Unassembled WGS sequence"/>
</dbReference>
<evidence type="ECO:0000313" key="3">
    <source>
        <dbReference type="Proteomes" id="UP001501153"/>
    </source>
</evidence>
<comment type="caution">
    <text evidence="2">The sequence shown here is derived from an EMBL/GenBank/DDBJ whole genome shotgun (WGS) entry which is preliminary data.</text>
</comment>
<keyword evidence="3" id="KW-1185">Reference proteome</keyword>